<protein>
    <submittedName>
        <fullName evidence="3">Biotin--[acetyl-CoA-carboxylase] ligase</fullName>
        <ecNumber evidence="3">6.3.4.15</ecNumber>
    </submittedName>
</protein>
<dbReference type="SUPFAM" id="SSF55681">
    <property type="entry name" value="Class II aaRS and biotin synthetases"/>
    <property type="match status" value="1"/>
</dbReference>
<dbReference type="Gene3D" id="3.30.930.10">
    <property type="entry name" value="Bira Bifunctional Protein, Domain 2"/>
    <property type="match status" value="1"/>
</dbReference>
<dbReference type="EMBL" id="CP145316">
    <property type="protein sequence ID" value="XAM17717.1"/>
    <property type="molecule type" value="Genomic_DNA"/>
</dbReference>
<accession>A0ABZ3F6F8</accession>
<evidence type="ECO:0000313" key="4">
    <source>
        <dbReference type="Proteomes" id="UP001434737"/>
    </source>
</evidence>
<dbReference type="RefSeq" id="WP_300731346.1">
    <property type="nucleotide sequence ID" value="NZ_CP145316.1"/>
</dbReference>
<dbReference type="GO" id="GO:0004077">
    <property type="term" value="F:biotin--[biotin carboxyl-carrier protein] ligase activity"/>
    <property type="evidence" value="ECO:0007669"/>
    <property type="project" value="UniProtKB-EC"/>
</dbReference>
<dbReference type="InterPro" id="IPR004408">
    <property type="entry name" value="Biotin_CoA_COase_ligase"/>
</dbReference>
<dbReference type="InterPro" id="IPR004143">
    <property type="entry name" value="BPL_LPL_catalytic"/>
</dbReference>
<keyword evidence="1 3" id="KW-0436">Ligase</keyword>
<dbReference type="PROSITE" id="PS51733">
    <property type="entry name" value="BPL_LPL_CATALYTIC"/>
    <property type="match status" value="1"/>
</dbReference>
<name>A0ABZ3F6F8_9HELI</name>
<dbReference type="NCBIfam" id="TIGR00121">
    <property type="entry name" value="birA_ligase"/>
    <property type="match status" value="1"/>
</dbReference>
<dbReference type="PANTHER" id="PTHR12835">
    <property type="entry name" value="BIOTIN PROTEIN LIGASE"/>
    <property type="match status" value="1"/>
</dbReference>
<keyword evidence="4" id="KW-1185">Reference proteome</keyword>
<dbReference type="EC" id="6.3.4.15" evidence="3"/>
<reference evidence="3 4" key="1">
    <citation type="submission" date="2024-02" db="EMBL/GenBank/DDBJ databases">
        <title>Genome and pathogenicity analysis of Helicobacter mastomyrinus isolated from mice.</title>
        <authorList>
            <person name="Zhu L."/>
        </authorList>
    </citation>
    <scope>NUCLEOTIDE SEQUENCE [LARGE SCALE GENOMIC DNA]</scope>
    <source>
        <strain evidence="3 4">Hm-17</strain>
    </source>
</reference>
<feature type="domain" description="BPL/LPL catalytic" evidence="2">
    <location>
        <begin position="18"/>
        <end position="191"/>
    </location>
</feature>
<evidence type="ECO:0000259" key="2">
    <source>
        <dbReference type="PROSITE" id="PS51733"/>
    </source>
</evidence>
<gene>
    <name evidence="3" type="ORF">V3I05_08500</name>
</gene>
<dbReference type="Pfam" id="PF03099">
    <property type="entry name" value="BPL_LplA_LipB"/>
    <property type="match status" value="1"/>
</dbReference>
<dbReference type="Proteomes" id="UP001434737">
    <property type="component" value="Chromosome"/>
</dbReference>
<dbReference type="PANTHER" id="PTHR12835:SF5">
    <property type="entry name" value="BIOTIN--PROTEIN LIGASE"/>
    <property type="match status" value="1"/>
</dbReference>
<evidence type="ECO:0000313" key="3">
    <source>
        <dbReference type="EMBL" id="XAM17717.1"/>
    </source>
</evidence>
<proteinExistence type="predicted"/>
<dbReference type="NCBIfam" id="NF006294">
    <property type="entry name" value="PRK08477.1"/>
    <property type="match status" value="1"/>
</dbReference>
<dbReference type="InterPro" id="IPR045864">
    <property type="entry name" value="aa-tRNA-synth_II/BPL/LPL"/>
</dbReference>
<sequence length="243" mass="28075">MLDEIKQKPCFDETFITTLKTNIYHFDTLPSTQTYAIEALKTHSLTAPFCIHATHQSDGIGSRGNQWESMSNALLFSFALPLKNLPQDLRIESSSIFFGVIMREFLASLGSQVWLKYPNDLYIGQHKIGGILTQKVNDCLVCGIGINIYPTLESPQSPHQHNYATLEEPISQNIQPVRFLERFFESFKKFILWKQIFSIYKLEFHKNNSFFFHLDEKKIYLKDTILNEDGSLSINGHKIYSLR</sequence>
<evidence type="ECO:0000256" key="1">
    <source>
        <dbReference type="ARBA" id="ARBA00022598"/>
    </source>
</evidence>
<organism evidence="3 4">
    <name type="scientific">Helicobacter mastomyrinus</name>
    <dbReference type="NCBI Taxonomy" id="287948"/>
    <lineage>
        <taxon>Bacteria</taxon>
        <taxon>Pseudomonadati</taxon>
        <taxon>Campylobacterota</taxon>
        <taxon>Epsilonproteobacteria</taxon>
        <taxon>Campylobacterales</taxon>
        <taxon>Helicobacteraceae</taxon>
        <taxon>Helicobacter</taxon>
    </lineage>
</organism>